<dbReference type="Pfam" id="PF00128">
    <property type="entry name" value="Alpha-amylase"/>
    <property type="match status" value="1"/>
</dbReference>
<feature type="transmembrane region" description="Helical" evidence="9">
    <location>
        <begin position="2284"/>
        <end position="2308"/>
    </location>
</feature>
<dbReference type="InterPro" id="IPR013534">
    <property type="entry name" value="Starch_synth_cat_dom"/>
</dbReference>
<dbReference type="GO" id="GO:0070600">
    <property type="term" value="P:fungal-type cell wall (1-&gt;3)-alpha-glucan biosynthetic process"/>
    <property type="evidence" value="ECO:0007669"/>
    <property type="project" value="TreeGrafter"/>
</dbReference>
<dbReference type="Pfam" id="PF26114">
    <property type="entry name" value="Ig_2_Mok13"/>
    <property type="match status" value="1"/>
</dbReference>
<dbReference type="Pfam" id="PF26108">
    <property type="entry name" value="GH_Mok13"/>
    <property type="match status" value="1"/>
</dbReference>
<dbReference type="InterPro" id="IPR017853">
    <property type="entry name" value="GH"/>
</dbReference>
<evidence type="ECO:0000256" key="5">
    <source>
        <dbReference type="ARBA" id="ARBA00023316"/>
    </source>
</evidence>
<keyword evidence="9" id="KW-1133">Transmembrane helix</keyword>
<evidence type="ECO:0000256" key="2">
    <source>
        <dbReference type="ARBA" id="ARBA00012688"/>
    </source>
</evidence>
<feature type="transmembrane region" description="Helical" evidence="9">
    <location>
        <begin position="2361"/>
        <end position="2381"/>
    </location>
</feature>
<accession>A0A3M7H2L9</accession>
<dbReference type="Gene3D" id="3.40.50.2000">
    <property type="entry name" value="Glycogen Phosphorylase B"/>
    <property type="match status" value="2"/>
</dbReference>
<feature type="compositionally biased region" description="Polar residues" evidence="8">
    <location>
        <begin position="1793"/>
        <end position="1804"/>
    </location>
</feature>
<feature type="compositionally biased region" description="Basic and acidic residues" evidence="8">
    <location>
        <begin position="1808"/>
        <end position="1823"/>
    </location>
</feature>
<feature type="domain" description="Glycosyl hydrolase family 13 catalytic" evidence="11">
    <location>
        <begin position="87"/>
        <end position="545"/>
    </location>
</feature>
<evidence type="ECO:0000256" key="8">
    <source>
        <dbReference type="SAM" id="MobiDB-lite"/>
    </source>
</evidence>
<dbReference type="InterPro" id="IPR001296">
    <property type="entry name" value="Glyco_trans_1"/>
</dbReference>
<evidence type="ECO:0000256" key="3">
    <source>
        <dbReference type="ARBA" id="ARBA00022676"/>
    </source>
</evidence>
<reference evidence="12 13" key="1">
    <citation type="journal article" date="2018" name="BMC Genomics">
        <title>Genomic evidence for intraspecific hybridization in a clonal and extremely halotolerant yeast.</title>
        <authorList>
            <person name="Gostincar C."/>
            <person name="Stajich J.E."/>
            <person name="Zupancic J."/>
            <person name="Zalar P."/>
            <person name="Gunde-Cimerman N."/>
        </authorList>
    </citation>
    <scope>NUCLEOTIDE SEQUENCE [LARGE SCALE GENOMIC DNA]</scope>
    <source>
        <strain evidence="12 13">EXF-562</strain>
    </source>
</reference>
<dbReference type="InterPro" id="IPR006047">
    <property type="entry name" value="GH13_cat_dom"/>
</dbReference>
<dbReference type="InterPro" id="IPR045857">
    <property type="entry name" value="O16G_dom_2"/>
</dbReference>
<dbReference type="Pfam" id="PF00534">
    <property type="entry name" value="Glycos_transf_1"/>
    <property type="match status" value="1"/>
</dbReference>
<feature type="compositionally biased region" description="Polar residues" evidence="8">
    <location>
        <begin position="1750"/>
        <end position="1774"/>
    </location>
</feature>
<keyword evidence="5" id="KW-0961">Cell wall biogenesis/degradation</keyword>
<evidence type="ECO:0000256" key="6">
    <source>
        <dbReference type="ARBA" id="ARBA00026248"/>
    </source>
</evidence>
<dbReference type="Pfam" id="PF08323">
    <property type="entry name" value="Glyco_transf_5"/>
    <property type="match status" value="1"/>
</dbReference>
<dbReference type="GO" id="GO:0016052">
    <property type="term" value="P:carbohydrate catabolic process"/>
    <property type="evidence" value="ECO:0007669"/>
    <property type="project" value="UniProtKB-ARBA"/>
</dbReference>
<dbReference type="Pfam" id="PF26111">
    <property type="entry name" value="Ig_Mok13"/>
    <property type="match status" value="1"/>
</dbReference>
<comment type="caution">
    <text evidence="12">The sequence shown here is derived from an EMBL/GenBank/DDBJ whole genome shotgun (WGS) entry which is preliminary data.</text>
</comment>
<keyword evidence="3" id="KW-0328">Glycosyltransferase</keyword>
<dbReference type="CDD" id="cd03791">
    <property type="entry name" value="GT5_Glycogen_synthase_DULL1-like"/>
    <property type="match status" value="1"/>
</dbReference>
<keyword evidence="4" id="KW-0808">Transferase</keyword>
<keyword evidence="9" id="KW-0812">Transmembrane</keyword>
<feature type="transmembrane region" description="Helical" evidence="9">
    <location>
        <begin position="2101"/>
        <end position="2122"/>
    </location>
</feature>
<comment type="similarity">
    <text evidence="1">Belongs to the glycosyltransferase group 1 family.</text>
</comment>
<dbReference type="PANTHER" id="PTHR47182:SF2">
    <property type="entry name" value="CELL WALL ALPHA-1,3-GLUCAN SYNTHASE AGS1"/>
    <property type="match status" value="1"/>
</dbReference>
<dbReference type="GO" id="GO:0090599">
    <property type="term" value="F:alpha-glucosidase activity"/>
    <property type="evidence" value="ECO:0007669"/>
    <property type="project" value="UniProtKB-ARBA"/>
</dbReference>
<dbReference type="FunFam" id="3.40.50.2000:FF:000052">
    <property type="entry name" value="Alpha-1,3-glucan synthase Ags2"/>
    <property type="match status" value="1"/>
</dbReference>
<dbReference type="InterPro" id="IPR058659">
    <property type="entry name" value="Mok11-13/Ags1-like_CBM"/>
</dbReference>
<feature type="region of interest" description="Disordered" evidence="8">
    <location>
        <begin position="1711"/>
        <end position="1917"/>
    </location>
</feature>
<feature type="transmembrane region" description="Helical" evidence="9">
    <location>
        <begin position="2252"/>
        <end position="2272"/>
    </location>
</feature>
<gene>
    <name evidence="12" type="ORF">D0860_05108</name>
</gene>
<feature type="transmembrane region" description="Helical" evidence="9">
    <location>
        <begin position="2388"/>
        <end position="2407"/>
    </location>
</feature>
<proteinExistence type="inferred from homology"/>
<dbReference type="VEuPathDB" id="FungiDB:BTJ68_07201"/>
<dbReference type="PANTHER" id="PTHR47182">
    <property type="entry name" value="CELL WALL ALPHA-1,3-GLUCAN SYNTHASE AGS1-RELATED"/>
    <property type="match status" value="1"/>
</dbReference>
<sequence length="2462" mass="276246">MKPTLSTSSHRGASSLPELCNMLSPWLLTFASLASLTSASWYDEVEKEWNLNANPDASGPLEYSIPDWPENFTHTPSPKNWRVPFYSYFQDRFVNGDPTNDNANGTTWEQDYLGTQLRHGGDIMGLKDSLDYLHGMGIRGIYIAGSLLLNEPWEMDAFSPHDHTILDHHFGNIEQYREVFKAVHDKGMYVIVDNTMSTMADLFAFKGHANNSAPFKFNEHIMNYKGHMEYRDYQPSNEFLEECDVPFPRFWDQGGHLIDDNNTAAMVGCMKSDFDQFGDVGAFGVYPEWQKQLSKFNGVQDRLREWRPEVLDKINHFSCMQIQGLDIDGFRMDKGVQVTVDSQGNFSRHMRECAKDVGKNNFFITGEIVNGNADGAVYLGRGKEPDMAVNNLTKVATINGKSEDLNQSAYIREDGHQALDSAAFHYSTYRALMRFLGLDGNLLAANDAPTNFQDQWGVLMATNDMNNAITGEFDPRHMYGVSNQDVLRWPGLTNGTERQLLGDFIVSLLMPGIPLVSWGEEQAFYVLDNTASNYIYGRQAMSSAQAWQMHGCNVVENHNLNNAPYNTSRTGCNDYSNALDHRDPSHPVYGVLKQMFELRQRYPVLNDGWVVSELSAQTFNYTLPGSFGVPTTTGLWSVHRGHMEEVQDFTGQGMFENQSIWLLYSNYNDSKTYTSDCSTDEAIISPFDVNTVVKNLFYPFDEWSLRSSNTQLGIDGSFELNGCLESVNMTKYGWKAFVPKDKWAEPSPVISRFLPGHDARILSNTSSDEASSVDIEVRFTTLMDCDSFSENVDVTSYTEAGETATIDKDSIECHTIDPLFESSYYGPSPSIWRARATVKNMYDGIHTINVNNITSASKNTSTGSHDHFMLRIGQEENPIVFPYGANYSDTLLFKHDDAQTNPNKRDVEITESGFYIHHKAPGADKWRFTMSWGGVWSDWFDYNGGNDTLPAQTWTGSEGYKTWEGDHVKVQYWSKAAGSSDHVVEGDLYGTGTKHRRYPHFFIHGAFNQYGYDGGLPNKMTQMDNGSWIYDFMDEWPSNFQLNVWGMAANGKPDVSYAFGDVDNDTVLDRISPTSLQLAVVNITNEGPESPHLAWRIMFHDSDMRYYLVGVGSRWIQLILWVLLWILPVVFACTGVFVYMRAFYGVKFNQIGLSEKKEFLPVAIAKRAFHREDKLDEKDDPIANQRALSPMMGGAGSRGSDSSVVMEGLGAGATVEGKRRTVLIATMEYDIEDWKIKIKIGGLGVMAQLMGKNLQHQDLVWVVPCAGGLDYPVDTPGLPIDVTILGRTYEVQVQYHKLNNITYMLLDAPVFRRQTTKEPYPARMDDLDSAIYYSAWNQCIAEAMRRFPIDIYHINDYHGTVAPLYLLPDTIPCCLSLHNAEFQGLWPMRNPREVDEICSVFNLPAPVVQRYVQFGEVFNLLHAGASILRIHQKGFGAVGVSKKYGKRSWARYPIFWGLKKIGALPNPDPTDVAEWDKKLADPNDISIDQVYESQRANLKRQAQEWAGLEQRPDADLFVFVGRWSLQKGIDLIADVFPNVLEQHPHTQLLCVGPTIDLYGKFAALKLDVMMKKYPGRVYSKPEFTALPPFIFSGAEFALIPSRDEPFGLVAVEFGRKGALGVGSRVGGLGQMPGWWYTIESLTTKHQLHQFKMAIAGALKSDYETRATMRARSAKQRFPVAQWKEDLEILQGTSIKIHKKMMERISARRMGLDTGSATSSGWTTPNLPGWMTPRSGLATPTGGMTPRAGTPSASRPGTRNTSPIRSGATTPQMDGSLSLGMRHGPGHMNGEDYAQNSRSQASFQTSRRNSSEEDDRRGRGRLESIEDEEYITNDRAEEAKRRSRMGAITNDSFNFDLRDGTSRSDEPTMPARTQQGGYFADAHTPSSGSETPGGGQSYPFLAQPHTPTRGDFGSVPQTPLATESVMDEKKGQKQELMPFFTDSTGLYYKAFEKKLEDLNGKNSESQLCIEDYLEKSEKQWFSRLHVAKMTYDGTPGASKAATPRGSIYEGVETNEDMSQFLLPDDYTPPTGLRRLMAYKIGDWPVYSFLLALGQILAANSYQITLISGQVGQTATQLYVIASIFLATSLLWWLMFRRLPAKYCMSLPFFFYGLAFFLLAWAPFSQSDTSRAWVQYVATAMYAVASSAGSLFFAQNFGSTGSAPVKDWAFRACAIQGTQQIYVVGLWAWGDTLTDMNAEGSSQDLGYRLTGLGLPISLFLWAVGIVLFFGLPDFYRQKPGAVPDFYSSIMRRKIVLWFWISVFIQNIFLSAPYGRNWAYLFSSKHISHGATFGLVVLFFIVFWAIVLYFFGRLSLTHSWFLPLFGVGLLAPRWAQIWWGTSMFGMYMPWAGGPVASAVLSRCLWLWLGLLDLIQGVGIGMLLLQTMVRAHVTWALIASQVIGSIGTIIARADGLNSTGPGPTFPNLAANLDGLTNAWFWVCLILNLIIPVGYFTFFRKEQLAKP</sequence>
<dbReference type="FunFam" id="3.40.50.2000:FF:000058">
    <property type="entry name" value="Alpha-1,3-glucan synthase Ags1"/>
    <property type="match status" value="1"/>
</dbReference>
<dbReference type="Pfam" id="PF26122">
    <property type="entry name" value="CBM_Mok13"/>
    <property type="match status" value="1"/>
</dbReference>
<keyword evidence="10" id="KW-0732">Signal</keyword>
<feature type="transmembrane region" description="Helical" evidence="9">
    <location>
        <begin position="2074"/>
        <end position="2094"/>
    </location>
</feature>
<feature type="transmembrane region" description="Helical" evidence="9">
    <location>
        <begin position="2166"/>
        <end position="2187"/>
    </location>
</feature>
<feature type="transmembrane region" description="Helical" evidence="9">
    <location>
        <begin position="2042"/>
        <end position="2062"/>
    </location>
</feature>
<evidence type="ECO:0000256" key="9">
    <source>
        <dbReference type="SAM" id="Phobius"/>
    </source>
</evidence>
<dbReference type="InterPro" id="IPR058656">
    <property type="entry name" value="Mok11-13/Ags1-like_GH"/>
</dbReference>
<dbReference type="Gene3D" id="3.90.400.10">
    <property type="entry name" value="Oligo-1,6-glucosidase, Domain 2"/>
    <property type="match status" value="1"/>
</dbReference>
<feature type="transmembrane region" description="Helical" evidence="9">
    <location>
        <begin position="2207"/>
        <end position="2229"/>
    </location>
</feature>
<evidence type="ECO:0000256" key="4">
    <source>
        <dbReference type="ARBA" id="ARBA00022679"/>
    </source>
</evidence>
<dbReference type="SUPFAM" id="SSF51445">
    <property type="entry name" value="(Trans)glycosidases"/>
    <property type="match status" value="1"/>
</dbReference>
<evidence type="ECO:0000256" key="7">
    <source>
        <dbReference type="ARBA" id="ARBA00048960"/>
    </source>
</evidence>
<dbReference type="InterPro" id="IPR058658">
    <property type="entry name" value="Mok11-13/Ags1-like_Ig_2"/>
</dbReference>
<name>A0A3M7H2L9_HORWE</name>
<dbReference type="InterPro" id="IPR058654">
    <property type="entry name" value="Mok11-14/Ags1-like_TM"/>
</dbReference>
<evidence type="ECO:0000313" key="12">
    <source>
        <dbReference type="EMBL" id="RMZ07478.1"/>
    </source>
</evidence>
<dbReference type="Pfam" id="PF26127">
    <property type="entry name" value="12TM_Mok13"/>
    <property type="match status" value="1"/>
</dbReference>
<evidence type="ECO:0000259" key="11">
    <source>
        <dbReference type="SMART" id="SM00642"/>
    </source>
</evidence>
<feature type="transmembrane region" description="Helical" evidence="9">
    <location>
        <begin position="2134"/>
        <end position="2154"/>
    </location>
</feature>
<feature type="compositionally biased region" description="Basic and acidic residues" evidence="8">
    <location>
        <begin position="1855"/>
        <end position="1865"/>
    </location>
</feature>
<evidence type="ECO:0000256" key="10">
    <source>
        <dbReference type="SAM" id="SignalP"/>
    </source>
</evidence>
<feature type="transmembrane region" description="Helical" evidence="9">
    <location>
        <begin position="1118"/>
        <end position="1140"/>
    </location>
</feature>
<dbReference type="EC" id="2.4.1.183" evidence="2"/>
<dbReference type="Proteomes" id="UP000280598">
    <property type="component" value="Unassembled WGS sequence"/>
</dbReference>
<feature type="transmembrane region" description="Helical" evidence="9">
    <location>
        <begin position="2434"/>
        <end position="2454"/>
    </location>
</feature>
<dbReference type="InterPro" id="IPR058657">
    <property type="entry name" value="Mok11-13/Ags1-like_Ig"/>
</dbReference>
<keyword evidence="9" id="KW-0472">Membrane</keyword>
<dbReference type="Gene3D" id="3.20.20.80">
    <property type="entry name" value="Glycosidases"/>
    <property type="match status" value="2"/>
</dbReference>
<protein>
    <recommendedName>
        <fullName evidence="2">alpha-1,3-glucan synthase</fullName>
        <ecNumber evidence="2">2.4.1.183</ecNumber>
    </recommendedName>
</protein>
<dbReference type="EMBL" id="QWIS01000099">
    <property type="protein sequence ID" value="RMZ07478.1"/>
    <property type="molecule type" value="Genomic_DNA"/>
</dbReference>
<feature type="signal peptide" evidence="10">
    <location>
        <begin position="1"/>
        <end position="39"/>
    </location>
</feature>
<feature type="compositionally biased region" description="Polar residues" evidence="8">
    <location>
        <begin position="1714"/>
        <end position="1725"/>
    </location>
</feature>
<evidence type="ECO:0000313" key="13">
    <source>
        <dbReference type="Proteomes" id="UP000280598"/>
    </source>
</evidence>
<evidence type="ECO:0000256" key="1">
    <source>
        <dbReference type="ARBA" id="ARBA00006122"/>
    </source>
</evidence>
<dbReference type="GO" id="GO:0009277">
    <property type="term" value="C:fungal-type cell wall"/>
    <property type="evidence" value="ECO:0007669"/>
    <property type="project" value="TreeGrafter"/>
</dbReference>
<organism evidence="12 13">
    <name type="scientific">Hortaea werneckii</name>
    <name type="common">Black yeast</name>
    <name type="synonym">Cladosporium werneckii</name>
    <dbReference type="NCBI Taxonomy" id="91943"/>
    <lineage>
        <taxon>Eukaryota</taxon>
        <taxon>Fungi</taxon>
        <taxon>Dikarya</taxon>
        <taxon>Ascomycota</taxon>
        <taxon>Pezizomycotina</taxon>
        <taxon>Dothideomycetes</taxon>
        <taxon>Dothideomycetidae</taxon>
        <taxon>Mycosphaerellales</taxon>
        <taxon>Teratosphaeriaceae</taxon>
        <taxon>Hortaea</taxon>
    </lineage>
</organism>
<comment type="catalytic activity">
    <reaction evidence="7">
        <text>[(1-&gt;3)-alpha-D-glucosyl](n) + UDP-alpha-D-glucose = [(1-&gt;3)-alpha-D-glucosyl](n+1) + UDP + H(+)</text>
        <dbReference type="Rhea" id="RHEA:19749"/>
        <dbReference type="Rhea" id="RHEA-COMP:11150"/>
        <dbReference type="Rhea" id="RHEA-COMP:11151"/>
        <dbReference type="ChEBI" id="CHEBI:15378"/>
        <dbReference type="ChEBI" id="CHEBI:28100"/>
        <dbReference type="ChEBI" id="CHEBI:58223"/>
        <dbReference type="ChEBI" id="CHEBI:58885"/>
        <dbReference type="EC" id="2.4.1.183"/>
    </reaction>
</comment>
<dbReference type="SUPFAM" id="SSF53756">
    <property type="entry name" value="UDP-Glycosyltransferase/glycogen phosphorylase"/>
    <property type="match status" value="1"/>
</dbReference>
<feature type="chain" id="PRO_5018090429" description="alpha-1,3-glucan synthase" evidence="10">
    <location>
        <begin position="40"/>
        <end position="2462"/>
    </location>
</feature>
<keyword evidence="6" id="KW-0462">Maltose metabolism</keyword>
<dbReference type="GO" id="GO:0000023">
    <property type="term" value="P:maltose metabolic process"/>
    <property type="evidence" value="ECO:0007669"/>
    <property type="project" value="UniProtKB-KW"/>
</dbReference>
<dbReference type="GO" id="GO:0047657">
    <property type="term" value="F:alpha-1,3-glucan synthase activity"/>
    <property type="evidence" value="ECO:0007669"/>
    <property type="project" value="UniProtKB-EC"/>
</dbReference>
<dbReference type="SMART" id="SM00642">
    <property type="entry name" value="Aamy"/>
    <property type="match status" value="1"/>
</dbReference>
<dbReference type="InterPro" id="IPR058655">
    <property type="entry name" value="Mok11-14/Ags1-like"/>
</dbReference>
<feature type="transmembrane region" description="Helical" evidence="9">
    <location>
        <begin position="2317"/>
        <end position="2336"/>
    </location>
</feature>